<dbReference type="OrthoDB" id="4332009at2"/>
<accession>A0A561EKU6</accession>
<dbReference type="Pfam" id="PF09234">
    <property type="entry name" value="DUF1963"/>
    <property type="match status" value="1"/>
</dbReference>
<dbReference type="Gene3D" id="2.30.320.10">
    <property type="entry name" value="YwqG-like"/>
    <property type="match status" value="1"/>
</dbReference>
<evidence type="ECO:0000313" key="2">
    <source>
        <dbReference type="Proteomes" id="UP000318416"/>
    </source>
</evidence>
<keyword evidence="2" id="KW-1185">Reference proteome</keyword>
<reference evidence="1 2" key="1">
    <citation type="submission" date="2019-06" db="EMBL/GenBank/DDBJ databases">
        <title>Sequencing the genomes of 1000 actinobacteria strains.</title>
        <authorList>
            <person name="Klenk H.-P."/>
        </authorList>
    </citation>
    <scope>NUCLEOTIDE SEQUENCE [LARGE SCALE GENOMIC DNA]</scope>
    <source>
        <strain evidence="1 2">DSM 41649</strain>
    </source>
</reference>
<evidence type="ECO:0000313" key="1">
    <source>
        <dbReference type="EMBL" id="TWE16238.1"/>
    </source>
</evidence>
<organism evidence="1 2">
    <name type="scientific">Kitasatospora atroaurantiaca</name>
    <dbReference type="NCBI Taxonomy" id="285545"/>
    <lineage>
        <taxon>Bacteria</taxon>
        <taxon>Bacillati</taxon>
        <taxon>Actinomycetota</taxon>
        <taxon>Actinomycetes</taxon>
        <taxon>Kitasatosporales</taxon>
        <taxon>Streptomycetaceae</taxon>
        <taxon>Kitasatospora</taxon>
    </lineage>
</organism>
<dbReference type="AlphaFoldDB" id="A0A561EKU6"/>
<comment type="caution">
    <text evidence="1">The sequence shown here is derived from an EMBL/GenBank/DDBJ whole genome shotgun (WGS) entry which is preliminary data.</text>
</comment>
<proteinExistence type="predicted"/>
<dbReference type="InterPro" id="IPR035948">
    <property type="entry name" value="YwqG-like_sf"/>
</dbReference>
<dbReference type="SUPFAM" id="SSF103032">
    <property type="entry name" value="Hypothetical protein YwqG"/>
    <property type="match status" value="1"/>
</dbReference>
<protein>
    <submittedName>
        <fullName evidence="1">Uncharacterized protein DUF1963</fullName>
    </submittedName>
</protein>
<dbReference type="RefSeq" id="WP_145788224.1">
    <property type="nucleotide sequence ID" value="NZ_BAAABR010000037.1"/>
</dbReference>
<gene>
    <name evidence="1" type="ORF">FB465_1213</name>
</gene>
<dbReference type="InterPro" id="IPR015315">
    <property type="entry name" value="DUF1963"/>
</dbReference>
<dbReference type="Proteomes" id="UP000318416">
    <property type="component" value="Unassembled WGS sequence"/>
</dbReference>
<sequence length="296" mass="33082">MGLTVPPAPLEIAEHFPELVPHARRTTLLYPRAGAPVREESSLGGPLLWPADESWPTCAAPDHYNPARGCAVVGPEAVAMVPVLQLLARDVPALAFPPGTDLLQVLWCPLIHSEHDQWSPVPVLFWRSDTETAARPLLDKVPRPYEFDDEYVPRPCVVHPAEAIEYPNWDMPELLSDRVGEWSDEMEESCGISYYDAFTTNQSKVGGYPGWTQPPRWPDCTCGRRMEHLLTISASESCGRWLPVEERIRPGSGWEHSPDPAKEEDSHGMCMGDMGGVYVFICRTCPDLPTVHRYDC</sequence>
<name>A0A561EKU6_9ACTN</name>
<dbReference type="EMBL" id="VIVR01000001">
    <property type="protein sequence ID" value="TWE16238.1"/>
    <property type="molecule type" value="Genomic_DNA"/>
</dbReference>